<evidence type="ECO:0008006" key="4">
    <source>
        <dbReference type="Google" id="ProtNLM"/>
    </source>
</evidence>
<protein>
    <recommendedName>
        <fullName evidence="4">Ion channel</fullName>
    </recommendedName>
</protein>
<evidence type="ECO:0000313" key="3">
    <source>
        <dbReference type="Proteomes" id="UP000248021"/>
    </source>
</evidence>
<feature type="transmembrane region" description="Helical" evidence="1">
    <location>
        <begin position="69"/>
        <end position="90"/>
    </location>
</feature>
<keyword evidence="3" id="KW-1185">Reference proteome</keyword>
<reference evidence="2 3" key="1">
    <citation type="submission" date="2018-05" db="EMBL/GenBank/DDBJ databases">
        <title>Genomic Encyclopedia of Type Strains, Phase IV (KMG-IV): sequencing the most valuable type-strain genomes for metagenomic binning, comparative biology and taxonomic classification.</title>
        <authorList>
            <person name="Goeker M."/>
        </authorList>
    </citation>
    <scope>NUCLEOTIDE SEQUENCE [LARGE SCALE GENOMIC DNA]</scope>
    <source>
        <strain evidence="2 3">DSM 6462</strain>
    </source>
</reference>
<dbReference type="OrthoDB" id="9785126at2"/>
<proteinExistence type="predicted"/>
<comment type="caution">
    <text evidence="2">The sequence shown here is derived from an EMBL/GenBank/DDBJ whole genome shotgun (WGS) entry which is preliminary data.</text>
</comment>
<gene>
    <name evidence="2" type="ORF">C7450_103464</name>
</gene>
<organism evidence="2 3">
    <name type="scientific">Chelatococcus asaccharovorans</name>
    <dbReference type="NCBI Taxonomy" id="28210"/>
    <lineage>
        <taxon>Bacteria</taxon>
        <taxon>Pseudomonadati</taxon>
        <taxon>Pseudomonadota</taxon>
        <taxon>Alphaproteobacteria</taxon>
        <taxon>Hyphomicrobiales</taxon>
        <taxon>Chelatococcaceae</taxon>
        <taxon>Chelatococcus</taxon>
    </lineage>
</organism>
<feature type="transmembrane region" description="Helical" evidence="1">
    <location>
        <begin position="132"/>
        <end position="152"/>
    </location>
</feature>
<dbReference type="RefSeq" id="WP_110374215.1">
    <property type="nucleotide sequence ID" value="NZ_JAHBRY010000001.1"/>
</dbReference>
<evidence type="ECO:0000313" key="2">
    <source>
        <dbReference type="EMBL" id="PXW61942.1"/>
    </source>
</evidence>
<dbReference type="Proteomes" id="UP000248021">
    <property type="component" value="Unassembled WGS sequence"/>
</dbReference>
<feature type="transmembrane region" description="Helical" evidence="1">
    <location>
        <begin position="102"/>
        <end position="120"/>
    </location>
</feature>
<feature type="transmembrane region" description="Helical" evidence="1">
    <location>
        <begin position="7"/>
        <end position="30"/>
    </location>
</feature>
<accession>A0A2V3UD87</accession>
<keyword evidence="1" id="KW-0472">Membrane</keyword>
<dbReference type="AlphaFoldDB" id="A0A2V3UD87"/>
<keyword evidence="1" id="KW-1133">Transmembrane helix</keyword>
<keyword evidence="1" id="KW-0812">Transmembrane</keyword>
<evidence type="ECO:0000256" key="1">
    <source>
        <dbReference type="SAM" id="Phobius"/>
    </source>
</evidence>
<name>A0A2V3UD87_9HYPH</name>
<dbReference type="EMBL" id="QJJK01000003">
    <property type="protein sequence ID" value="PXW61942.1"/>
    <property type="molecule type" value="Genomic_DNA"/>
</dbReference>
<sequence>MEIALRVLAVLGGALLLMVYFRSMVVVTLLNSRSSDIIERSARHGAVAIVHSVIGKKNDHDRIQQAQAWIMPLFILTCVIIWFLLVQLAFTGILWGLRIEPNIWRALSASGSALSTLGFLTPSNFVGEYLAIFQAAIGLAIVILLFTFVPGYQASVQTRERKVGWLYTRTNEDPTAERFLYWLHGPSGQTQAQQGWDDWEDWFRCVRETHTLSPILAYVPSIYKGKSWVVAASTVLDATSLVMSCLQQGTPDSVRMCRVLGISTLQLLALQLAGRAPVIDEEIPASEPPKVAEFNRVYDAMVKAGLPVAEDRNRCLRQYLAFRAEYTPYLKQIADATLTPRDLLAT</sequence>